<sequence length="365" mass="39678">MKKVLYVPLDDRPVNLDDVVALGRTAGLEVYVPLADDIANQLDTRVYAEGTLVTGTSDPVYGKPERIRRFLQQHAARADGYVLAVDMLVYGGLIGSRRLRPAPGEHATRMNELDGEPDHHAAGWHPLPEEGEPGAIDIVAITAPEPIAAAMDRLATNGAAQQASIVLDFTGPTAHPDITAALLASPWTGRLLGYSAWNTAGNKIGIALGMGEARYAGLTVLHKPKELDAAMDAHGSLLFKRFLEDYYYKAVAIADIREFSRSRTPYTNVTADQQMRLFNTPADYDAAVALLRERMQAHTETLRNQPAFLGGERPACAIRRIRGVCWSLSVYDSAILPAANPGFPWGRAFEIDLAPRVALSPCPTE</sequence>
<accession>A0A927BXH6</accession>
<dbReference type="Pfam" id="PF13552">
    <property type="entry name" value="DUF4127"/>
    <property type="match status" value="2"/>
</dbReference>
<protein>
    <submittedName>
        <fullName evidence="1">DUF4127 family protein</fullName>
    </submittedName>
</protein>
<proteinExistence type="predicted"/>
<gene>
    <name evidence="1" type="ORF">IDH44_20285</name>
</gene>
<dbReference type="RefSeq" id="WP_190920645.1">
    <property type="nucleotide sequence ID" value="NZ_JACXIZ010000040.1"/>
</dbReference>
<dbReference type="Proteomes" id="UP000621560">
    <property type="component" value="Unassembled WGS sequence"/>
</dbReference>
<reference evidence="1" key="1">
    <citation type="submission" date="2020-09" db="EMBL/GenBank/DDBJ databases">
        <title>A novel bacterium of genus Paenibacillus, isolated from South China Sea.</title>
        <authorList>
            <person name="Huang H."/>
            <person name="Mo K."/>
            <person name="Hu Y."/>
        </authorList>
    </citation>
    <scope>NUCLEOTIDE SEQUENCE</scope>
    <source>
        <strain evidence="1">IB182496</strain>
    </source>
</reference>
<evidence type="ECO:0000313" key="1">
    <source>
        <dbReference type="EMBL" id="MBD2847535.1"/>
    </source>
</evidence>
<dbReference type="AlphaFoldDB" id="A0A927BXH6"/>
<name>A0A927BXH6_9BACL</name>
<dbReference type="EMBL" id="JACXIZ010000040">
    <property type="protein sequence ID" value="MBD2847535.1"/>
    <property type="molecule type" value="Genomic_DNA"/>
</dbReference>
<comment type="caution">
    <text evidence="1">The sequence shown here is derived from an EMBL/GenBank/DDBJ whole genome shotgun (WGS) entry which is preliminary data.</text>
</comment>
<organism evidence="1 2">
    <name type="scientific">Paenibacillus sabuli</name>
    <dbReference type="NCBI Taxonomy" id="2772509"/>
    <lineage>
        <taxon>Bacteria</taxon>
        <taxon>Bacillati</taxon>
        <taxon>Bacillota</taxon>
        <taxon>Bacilli</taxon>
        <taxon>Bacillales</taxon>
        <taxon>Paenibacillaceae</taxon>
        <taxon>Paenibacillus</taxon>
    </lineage>
</organism>
<dbReference type="InterPro" id="IPR025394">
    <property type="entry name" value="DUF4127"/>
</dbReference>
<evidence type="ECO:0000313" key="2">
    <source>
        <dbReference type="Proteomes" id="UP000621560"/>
    </source>
</evidence>
<keyword evidence="2" id="KW-1185">Reference proteome</keyword>